<dbReference type="Pfam" id="PF07679">
    <property type="entry name" value="I-set"/>
    <property type="match status" value="1"/>
</dbReference>
<reference evidence="6" key="1">
    <citation type="submission" date="2025-08" db="UniProtKB">
        <authorList>
            <consortium name="Ensembl"/>
        </authorList>
    </citation>
    <scope>IDENTIFICATION</scope>
</reference>
<evidence type="ECO:0000313" key="7">
    <source>
        <dbReference type="Proteomes" id="UP000694403"/>
    </source>
</evidence>
<dbReference type="InterPro" id="IPR007110">
    <property type="entry name" value="Ig-like_dom"/>
</dbReference>
<evidence type="ECO:0000313" key="6">
    <source>
        <dbReference type="Ensembl" id="ENSCSRP00000012888.1"/>
    </source>
</evidence>
<dbReference type="GO" id="GO:0005737">
    <property type="term" value="C:cytoplasm"/>
    <property type="evidence" value="ECO:0007669"/>
    <property type="project" value="UniProtKB-SubCell"/>
</dbReference>
<reference evidence="6" key="2">
    <citation type="submission" date="2025-09" db="UniProtKB">
        <authorList>
            <consortium name="Ensembl"/>
        </authorList>
    </citation>
    <scope>IDENTIFICATION</scope>
</reference>
<dbReference type="PROSITE" id="PS50835">
    <property type="entry name" value="IG_LIKE"/>
    <property type="match status" value="1"/>
</dbReference>
<evidence type="ECO:0000256" key="1">
    <source>
        <dbReference type="ARBA" id="ARBA00004496"/>
    </source>
</evidence>
<dbReference type="SMART" id="SM00409">
    <property type="entry name" value="IG"/>
    <property type="match status" value="1"/>
</dbReference>
<accession>A0A8C3XNQ5</accession>
<dbReference type="PANTHER" id="PTHR35971:SF5">
    <property type="entry name" value="OBSCURIN LIKE CYTOSKELETAL ADAPTOR 1"/>
    <property type="match status" value="1"/>
</dbReference>
<dbReference type="InterPro" id="IPR003599">
    <property type="entry name" value="Ig_sub"/>
</dbReference>
<dbReference type="InterPro" id="IPR013098">
    <property type="entry name" value="Ig_I-set"/>
</dbReference>
<dbReference type="Gene3D" id="2.60.40.10">
    <property type="entry name" value="Immunoglobulins"/>
    <property type="match status" value="1"/>
</dbReference>
<keyword evidence="3" id="KW-0597">Phosphoprotein</keyword>
<proteinExistence type="predicted"/>
<evidence type="ECO:0000256" key="2">
    <source>
        <dbReference type="ARBA" id="ARBA00022490"/>
    </source>
</evidence>
<feature type="domain" description="Ig-like" evidence="5">
    <location>
        <begin position="13"/>
        <end position="96"/>
    </location>
</feature>
<dbReference type="PANTHER" id="PTHR35971">
    <property type="entry name" value="SI:DKEY-31G6.6"/>
    <property type="match status" value="1"/>
</dbReference>
<evidence type="ECO:0000256" key="4">
    <source>
        <dbReference type="ARBA" id="ARBA00023157"/>
    </source>
</evidence>
<organism evidence="6 7">
    <name type="scientific">Chelydra serpentina</name>
    <name type="common">Snapping turtle</name>
    <name type="synonym">Testudo serpentina</name>
    <dbReference type="NCBI Taxonomy" id="8475"/>
    <lineage>
        <taxon>Eukaryota</taxon>
        <taxon>Metazoa</taxon>
        <taxon>Chordata</taxon>
        <taxon>Craniata</taxon>
        <taxon>Vertebrata</taxon>
        <taxon>Euteleostomi</taxon>
        <taxon>Archelosauria</taxon>
        <taxon>Testudinata</taxon>
        <taxon>Testudines</taxon>
        <taxon>Cryptodira</taxon>
        <taxon>Durocryptodira</taxon>
        <taxon>Americhelydia</taxon>
        <taxon>Chelydroidea</taxon>
        <taxon>Chelydridae</taxon>
        <taxon>Chelydra</taxon>
    </lineage>
</organism>
<keyword evidence="7" id="KW-1185">Reference proteome</keyword>
<dbReference type="Proteomes" id="UP000694403">
    <property type="component" value="Unplaced"/>
</dbReference>
<dbReference type="SUPFAM" id="SSF48726">
    <property type="entry name" value="Immunoglobulin"/>
    <property type="match status" value="1"/>
</dbReference>
<dbReference type="InterPro" id="IPR036179">
    <property type="entry name" value="Ig-like_dom_sf"/>
</dbReference>
<protein>
    <recommendedName>
        <fullName evidence="5">Ig-like domain-containing protein</fullName>
    </recommendedName>
</protein>
<keyword evidence="4" id="KW-1015">Disulfide bond</keyword>
<keyword evidence="2" id="KW-0963">Cytoplasm</keyword>
<comment type="subcellular location">
    <subcellularLocation>
        <location evidence="1">Cytoplasm</location>
    </subcellularLocation>
</comment>
<sequence length="158" mass="17363">MRSPFILYSSALPPLFKEELKSLEATENGAATLRCELTKAAPVEWKKGHKVLKASEKYKMRQEGAMAELTICNLEVKDTGDYTCVCGDQQTTATLTVNGKNKLSASTLSVIILFYSAASLETNLEINPCSVFTFALSVVLLSTSFTATPFVWNNIPWL</sequence>
<dbReference type="InterPro" id="IPR013783">
    <property type="entry name" value="Ig-like_fold"/>
</dbReference>
<dbReference type="AlphaFoldDB" id="A0A8C3XNQ5"/>
<name>A0A8C3XNQ5_CHESE</name>
<dbReference type="Ensembl" id="ENSCSRT00000013411.1">
    <property type="protein sequence ID" value="ENSCSRP00000012888.1"/>
    <property type="gene ID" value="ENSCSRG00000009780.1"/>
</dbReference>
<evidence type="ECO:0000259" key="5">
    <source>
        <dbReference type="PROSITE" id="PS50835"/>
    </source>
</evidence>
<dbReference type="FunFam" id="2.60.40.10:FF:000228">
    <property type="entry name" value="obscurin isoform X4"/>
    <property type="match status" value="1"/>
</dbReference>
<evidence type="ECO:0000256" key="3">
    <source>
        <dbReference type="ARBA" id="ARBA00022553"/>
    </source>
</evidence>
<dbReference type="InterPro" id="IPR052385">
    <property type="entry name" value="Obscurin/Obscurin-like_Reg"/>
</dbReference>